<evidence type="ECO:0000313" key="2">
    <source>
        <dbReference type="EMBL" id="UXH79406.1"/>
    </source>
</evidence>
<evidence type="ECO:0000259" key="1">
    <source>
        <dbReference type="PROSITE" id="PS51462"/>
    </source>
</evidence>
<dbReference type="EMBL" id="CP104562">
    <property type="protein sequence ID" value="UXH79406.1"/>
    <property type="molecule type" value="Genomic_DNA"/>
</dbReference>
<protein>
    <submittedName>
        <fullName evidence="2">NUDIX domain-containing protein</fullName>
    </submittedName>
</protein>
<keyword evidence="3" id="KW-1185">Reference proteome</keyword>
<feature type="domain" description="Nudix hydrolase" evidence="1">
    <location>
        <begin position="193"/>
        <end position="335"/>
    </location>
</feature>
<organism evidence="2 3">
    <name type="scientific">Roseateles amylovorans</name>
    <dbReference type="NCBI Taxonomy" id="2978473"/>
    <lineage>
        <taxon>Bacteria</taxon>
        <taxon>Pseudomonadati</taxon>
        <taxon>Pseudomonadota</taxon>
        <taxon>Betaproteobacteria</taxon>
        <taxon>Burkholderiales</taxon>
        <taxon>Sphaerotilaceae</taxon>
        <taxon>Roseateles</taxon>
    </lineage>
</organism>
<dbReference type="RefSeq" id="WP_261759225.1">
    <property type="nucleotide sequence ID" value="NZ_CP104562.2"/>
</dbReference>
<accession>A0ABY6B2V0</accession>
<dbReference type="SUPFAM" id="SSF52374">
    <property type="entry name" value="Nucleotidylyl transferase"/>
    <property type="match status" value="1"/>
</dbReference>
<gene>
    <name evidence="2" type="ORF">N4261_05615</name>
</gene>
<dbReference type="PROSITE" id="PS51462">
    <property type="entry name" value="NUDIX"/>
    <property type="match status" value="1"/>
</dbReference>
<proteinExistence type="predicted"/>
<dbReference type="PANTHER" id="PTHR21342:SF0">
    <property type="entry name" value="BIFUNCTIONAL NMN ADENYLYLTRANSFERASE_NUDIX HYDROLASE"/>
    <property type="match status" value="1"/>
</dbReference>
<dbReference type="SUPFAM" id="SSF55811">
    <property type="entry name" value="Nudix"/>
    <property type="match status" value="1"/>
</dbReference>
<name>A0ABY6B2V0_9BURK</name>
<dbReference type="InterPro" id="IPR014729">
    <property type="entry name" value="Rossmann-like_a/b/a_fold"/>
</dbReference>
<dbReference type="CDD" id="cd18873">
    <property type="entry name" value="NUDIX_NadM_like"/>
    <property type="match status" value="1"/>
</dbReference>
<dbReference type="Pfam" id="PF00293">
    <property type="entry name" value="NUDIX"/>
    <property type="match status" value="1"/>
</dbReference>
<reference evidence="2" key="1">
    <citation type="submission" date="2022-10" db="EMBL/GenBank/DDBJ databases">
        <title>Characterization and whole genome sequencing of a new Roseateles species, isolated from fresh water.</title>
        <authorList>
            <person name="Guliayeva D.Y."/>
            <person name="Akhremchuk A.E."/>
            <person name="Sikolenko M.A."/>
            <person name="Valentovich L.N."/>
            <person name="Sidarenka A.V."/>
        </authorList>
    </citation>
    <scope>NUCLEOTIDE SEQUENCE</scope>
    <source>
        <strain evidence="2">BIM B-1768</strain>
    </source>
</reference>
<evidence type="ECO:0000313" key="3">
    <source>
        <dbReference type="Proteomes" id="UP001064933"/>
    </source>
</evidence>
<dbReference type="InterPro" id="IPR000086">
    <property type="entry name" value="NUDIX_hydrolase_dom"/>
</dbReference>
<dbReference type="InterPro" id="IPR015797">
    <property type="entry name" value="NUDIX_hydrolase-like_dom_sf"/>
</dbReference>
<dbReference type="PANTHER" id="PTHR21342">
    <property type="entry name" value="PHOSPHOPANTETHEINE ADENYLYLTRANSFERASE"/>
    <property type="match status" value="1"/>
</dbReference>
<sequence length="343" mass="38750">MKRNTVAAVVGRWQLVHLGQEALLREALSVAERVVVVLGSSFKARDPRNPFLHTEREQMLSAALSPEERARISFVPVRDYYDDRRWNAAVDRGVAAAAGPDAEVVLVGHLKDHTSYYLNNFPRWRQHRVERLADVDATAMRRVYFEADDPDAAVQVMAPYVSAPVRAWLQAWSRLPEYRRRVAEHASAQAYLKKYTAVSYMTGDALVTVGDHVLLVRRKGPFGEDLWAIPGGHLERGEKLVACAIRELQEETRFPLMAASVLAALSDVATFEDPLRSARGRLITLAHHFKFSEMPTLPEVLGSDDVKEARWFHRDELSAMEGVMFEDHFVILDHFLGVIDEAP</sequence>
<dbReference type="Gene3D" id="3.40.50.620">
    <property type="entry name" value="HUPs"/>
    <property type="match status" value="1"/>
</dbReference>
<dbReference type="Gene3D" id="3.90.79.10">
    <property type="entry name" value="Nucleoside Triphosphate Pyrophosphohydrolase"/>
    <property type="match status" value="1"/>
</dbReference>
<dbReference type="Proteomes" id="UP001064933">
    <property type="component" value="Chromosome"/>
</dbReference>